<protein>
    <submittedName>
        <fullName evidence="3">Putative phospholipid ABC transporter permease protein MlaE</fullName>
    </submittedName>
</protein>
<feature type="transmembrane region" description="Helical" evidence="1">
    <location>
        <begin position="200"/>
        <end position="224"/>
    </location>
</feature>
<dbReference type="Gene3D" id="3.30.750.24">
    <property type="entry name" value="STAS domain"/>
    <property type="match status" value="1"/>
</dbReference>
<dbReference type="KEGG" id="pbas:SMSP2_00613"/>
<feature type="transmembrane region" description="Helical" evidence="1">
    <location>
        <begin position="347"/>
        <end position="373"/>
    </location>
</feature>
<feature type="transmembrane region" description="Helical" evidence="1">
    <location>
        <begin position="263"/>
        <end position="290"/>
    </location>
</feature>
<gene>
    <name evidence="3" type="primary">mlaE</name>
    <name evidence="3" type="ORF">SMSP2_00613</name>
</gene>
<dbReference type="Pfam" id="PF02405">
    <property type="entry name" value="MlaE"/>
    <property type="match status" value="1"/>
</dbReference>
<dbReference type="InterPro" id="IPR002645">
    <property type="entry name" value="STAS_dom"/>
</dbReference>
<dbReference type="STRING" id="1851148.SMSP2_00613"/>
<dbReference type="GO" id="GO:0005548">
    <property type="term" value="F:phospholipid transporter activity"/>
    <property type="evidence" value="ECO:0007669"/>
    <property type="project" value="TreeGrafter"/>
</dbReference>
<feature type="transmembrane region" description="Helical" evidence="1">
    <location>
        <begin position="170"/>
        <end position="193"/>
    </location>
</feature>
<dbReference type="PROSITE" id="PS50801">
    <property type="entry name" value="STAS"/>
    <property type="match status" value="1"/>
</dbReference>
<dbReference type="PANTHER" id="PTHR30188:SF3">
    <property type="entry name" value="ABC TRANSPORTER PERMEASE"/>
    <property type="match status" value="1"/>
</dbReference>
<accession>A0A1Q2MC83</accession>
<dbReference type="Proteomes" id="UP000188181">
    <property type="component" value="Chromosome"/>
</dbReference>
<dbReference type="AlphaFoldDB" id="A0A1Q2MC83"/>
<feature type="transmembrane region" description="Helical" evidence="1">
    <location>
        <begin position="311"/>
        <end position="335"/>
    </location>
</feature>
<keyword evidence="4" id="KW-1185">Reference proteome</keyword>
<evidence type="ECO:0000256" key="1">
    <source>
        <dbReference type="SAM" id="Phobius"/>
    </source>
</evidence>
<proteinExistence type="predicted"/>
<sequence>MEKTSSVQFDISAENEPHIKLSGSLTFSNASELWGLTSDFFRQFKGSRLIIDGSAVDSYDSSGAAYLIWIGRRCDNMNITYDLTGFSDSLLRQIEAMRPGRKNKTAAKYSNIHTIIEDVGAATYSVWDGLSRMLVYLGEILYNLFLSLKSPKRFRLKDTLIVAELSGADAIGISALLGGLFGLILAFQSVITLKMFAAEIFVIDLVVIAMFRVMASFIAAILYASRSGSAFAAEIATMKVNEEISALKTMGLSPIQFLVLPRVVAATLIVPMLALFVILSAFIGCGFVMYSMDYPLVTIVQNMKNASDVEMFLSGFVKSFVYGYIIAAVGCFRGLNSGSGPRAVGQASTSAVVTSIVLIVVAEGIFSVVYYFLGI</sequence>
<keyword evidence="1" id="KW-0472">Membrane</keyword>
<evidence type="ECO:0000313" key="3">
    <source>
        <dbReference type="EMBL" id="AQQ70269.1"/>
    </source>
</evidence>
<evidence type="ECO:0000313" key="4">
    <source>
        <dbReference type="Proteomes" id="UP000188181"/>
    </source>
</evidence>
<dbReference type="EMBL" id="CP019646">
    <property type="protein sequence ID" value="AQQ70269.1"/>
    <property type="molecule type" value="Genomic_DNA"/>
</dbReference>
<feature type="domain" description="STAS" evidence="2">
    <location>
        <begin position="19"/>
        <end position="119"/>
    </location>
</feature>
<dbReference type="InterPro" id="IPR036513">
    <property type="entry name" value="STAS_dom_sf"/>
</dbReference>
<dbReference type="InterPro" id="IPR030802">
    <property type="entry name" value="Permease_MalE"/>
</dbReference>
<name>A0A1Q2MC83_9BACT</name>
<keyword evidence="1" id="KW-0812">Transmembrane</keyword>
<keyword evidence="1" id="KW-1133">Transmembrane helix</keyword>
<dbReference type="GO" id="GO:0043190">
    <property type="term" value="C:ATP-binding cassette (ABC) transporter complex"/>
    <property type="evidence" value="ECO:0007669"/>
    <property type="project" value="InterPro"/>
</dbReference>
<evidence type="ECO:0000259" key="2">
    <source>
        <dbReference type="PROSITE" id="PS50801"/>
    </source>
</evidence>
<dbReference type="SUPFAM" id="SSF52091">
    <property type="entry name" value="SpoIIaa-like"/>
    <property type="match status" value="1"/>
</dbReference>
<organism evidence="3 4">
    <name type="scientific">Limihaloglobus sulfuriphilus</name>
    <dbReference type="NCBI Taxonomy" id="1851148"/>
    <lineage>
        <taxon>Bacteria</taxon>
        <taxon>Pseudomonadati</taxon>
        <taxon>Planctomycetota</taxon>
        <taxon>Phycisphaerae</taxon>
        <taxon>Sedimentisphaerales</taxon>
        <taxon>Sedimentisphaeraceae</taxon>
        <taxon>Limihaloglobus</taxon>
    </lineage>
</organism>
<reference evidence="4" key="1">
    <citation type="submission" date="2017-02" db="EMBL/GenBank/DDBJ databases">
        <title>Comparative genomics and description of representatives of a novel lineage of planctomycetes thriving in anoxic sediments.</title>
        <authorList>
            <person name="Spring S."/>
            <person name="Bunk B."/>
            <person name="Sproer C."/>
        </authorList>
    </citation>
    <scope>NUCLEOTIDE SEQUENCE [LARGE SCALE GENOMIC DNA]</scope>
    <source>
        <strain evidence="4">SM-Chi-D1</strain>
    </source>
</reference>
<dbReference type="PANTHER" id="PTHR30188">
    <property type="entry name" value="ABC TRANSPORTER PERMEASE PROTEIN-RELATED"/>
    <property type="match status" value="1"/>
</dbReference>